<dbReference type="InterPro" id="IPR000515">
    <property type="entry name" value="MetI-like"/>
</dbReference>
<evidence type="ECO:0000256" key="7">
    <source>
        <dbReference type="ARBA" id="ARBA00023136"/>
    </source>
</evidence>
<comment type="similarity">
    <text evidence="2">Belongs to the binding-protein-dependent transport system permease family. CysTW subfamily.</text>
</comment>
<dbReference type="Pfam" id="PF00528">
    <property type="entry name" value="BPD_transp_1"/>
    <property type="match status" value="1"/>
</dbReference>
<keyword evidence="3 8" id="KW-0813">Transport</keyword>
<evidence type="ECO:0000256" key="6">
    <source>
        <dbReference type="ARBA" id="ARBA00022989"/>
    </source>
</evidence>
<dbReference type="InterPro" id="IPR035906">
    <property type="entry name" value="MetI-like_sf"/>
</dbReference>
<comment type="caution">
    <text evidence="10">The sequence shown here is derived from an EMBL/GenBank/DDBJ whole genome shotgun (WGS) entry which is preliminary data.</text>
</comment>
<dbReference type="PANTHER" id="PTHR42929">
    <property type="entry name" value="INNER MEMBRANE ABC TRANSPORTER PERMEASE PROTEIN YDCU-RELATED-RELATED"/>
    <property type="match status" value="1"/>
</dbReference>
<feature type="transmembrane region" description="Helical" evidence="8">
    <location>
        <begin position="217"/>
        <end position="238"/>
    </location>
</feature>
<feature type="transmembrane region" description="Helical" evidence="8">
    <location>
        <begin position="268"/>
        <end position="290"/>
    </location>
</feature>
<accession>A0A8B2P4S6</accession>
<evidence type="ECO:0000313" key="10">
    <source>
        <dbReference type="EMBL" id="RAI03589.1"/>
    </source>
</evidence>
<feature type="transmembrane region" description="Helical" evidence="8">
    <location>
        <begin position="115"/>
        <end position="139"/>
    </location>
</feature>
<keyword evidence="6 8" id="KW-1133">Transmembrane helix</keyword>
<proteinExistence type="inferred from homology"/>
<evidence type="ECO:0000256" key="8">
    <source>
        <dbReference type="RuleBase" id="RU363032"/>
    </source>
</evidence>
<dbReference type="SUPFAM" id="SSF161098">
    <property type="entry name" value="MetI-like"/>
    <property type="match status" value="1"/>
</dbReference>
<organism evidence="10 11">
    <name type="scientific">Acuticoccus sediminis</name>
    <dbReference type="NCBI Taxonomy" id="2184697"/>
    <lineage>
        <taxon>Bacteria</taxon>
        <taxon>Pseudomonadati</taxon>
        <taxon>Pseudomonadota</taxon>
        <taxon>Alphaproteobacteria</taxon>
        <taxon>Hyphomicrobiales</taxon>
        <taxon>Amorphaceae</taxon>
        <taxon>Acuticoccus</taxon>
    </lineage>
</organism>
<evidence type="ECO:0000256" key="3">
    <source>
        <dbReference type="ARBA" id="ARBA00022448"/>
    </source>
</evidence>
<evidence type="ECO:0000256" key="5">
    <source>
        <dbReference type="ARBA" id="ARBA00022692"/>
    </source>
</evidence>
<keyword evidence="11" id="KW-1185">Reference proteome</keyword>
<dbReference type="RefSeq" id="WP_111342417.1">
    <property type="nucleotide sequence ID" value="NZ_QHHQ01000001.1"/>
</dbReference>
<dbReference type="CDD" id="cd06261">
    <property type="entry name" value="TM_PBP2"/>
    <property type="match status" value="1"/>
</dbReference>
<keyword evidence="5 8" id="KW-0812">Transmembrane</keyword>
<evidence type="ECO:0000313" key="11">
    <source>
        <dbReference type="Proteomes" id="UP000249590"/>
    </source>
</evidence>
<dbReference type="EMBL" id="QHHQ01000001">
    <property type="protein sequence ID" value="RAI03589.1"/>
    <property type="molecule type" value="Genomic_DNA"/>
</dbReference>
<dbReference type="Gene3D" id="1.10.3720.10">
    <property type="entry name" value="MetI-like"/>
    <property type="match status" value="1"/>
</dbReference>
<keyword evidence="7 8" id="KW-0472">Membrane</keyword>
<protein>
    <submittedName>
        <fullName evidence="10">ABC transporter permease</fullName>
    </submittedName>
</protein>
<dbReference type="PROSITE" id="PS50928">
    <property type="entry name" value="ABC_TM1"/>
    <property type="match status" value="1"/>
</dbReference>
<dbReference type="PANTHER" id="PTHR42929:SF5">
    <property type="entry name" value="ABC TRANSPORTER PERMEASE PROTEIN"/>
    <property type="match status" value="1"/>
</dbReference>
<feature type="transmembrane region" description="Helical" evidence="8">
    <location>
        <begin position="159"/>
        <end position="182"/>
    </location>
</feature>
<dbReference type="GO" id="GO:0055085">
    <property type="term" value="P:transmembrane transport"/>
    <property type="evidence" value="ECO:0007669"/>
    <property type="project" value="InterPro"/>
</dbReference>
<comment type="subcellular location">
    <subcellularLocation>
        <location evidence="1 8">Cell membrane</location>
        <topology evidence="1 8">Multi-pass membrane protein</topology>
    </subcellularLocation>
</comment>
<feature type="transmembrane region" description="Helical" evidence="8">
    <location>
        <begin position="75"/>
        <end position="103"/>
    </location>
</feature>
<feature type="transmembrane region" description="Helical" evidence="8">
    <location>
        <begin position="30"/>
        <end position="55"/>
    </location>
</feature>
<evidence type="ECO:0000256" key="4">
    <source>
        <dbReference type="ARBA" id="ARBA00022475"/>
    </source>
</evidence>
<reference evidence="10 11" key="1">
    <citation type="submission" date="2018-05" db="EMBL/GenBank/DDBJ databases">
        <title>Acuticoccus sediminis sp. nov., isolated from deep-sea sediment of Indian Ocean.</title>
        <authorList>
            <person name="Liu X."/>
            <person name="Lai Q."/>
            <person name="Du Y."/>
            <person name="Sun F."/>
            <person name="Zhang X."/>
            <person name="Wang S."/>
            <person name="Shao Z."/>
        </authorList>
    </citation>
    <scope>NUCLEOTIDE SEQUENCE [LARGE SCALE GENOMIC DNA]</scope>
    <source>
        <strain evidence="10 11">PTG4-2</strain>
    </source>
</reference>
<sequence>MTLAADNAPAPRRRKARAKLYPVHRVRDRFAMMLGVPALLVLGVFFLVPIGGLIATSFQGPTTFASYERFMASRAAITILTNTVLVAAAVTAICAVIAVPFALAVRALPPLAGRIVLLAAVLPLWISSLVRTYAWLYMLSREGVLNAGLVGSGIVAEPLALLFNWGAVTVGMVHVLLPYMILPVHNAVRAIPTELIRAAQSLGAGPARVFATVVLPLIGRGVATGALIVFVIALGFYITPLMLGGRTNVMLAVYVDTIVNVTLNWPNAAAAAVILVLLVTALLAAGALIARLRPVAKL</sequence>
<dbReference type="GO" id="GO:0005886">
    <property type="term" value="C:plasma membrane"/>
    <property type="evidence" value="ECO:0007669"/>
    <property type="project" value="UniProtKB-SubCell"/>
</dbReference>
<dbReference type="OrthoDB" id="9807047at2"/>
<feature type="domain" description="ABC transmembrane type-1" evidence="9">
    <location>
        <begin position="80"/>
        <end position="286"/>
    </location>
</feature>
<name>A0A8B2P4S6_9HYPH</name>
<evidence type="ECO:0000256" key="1">
    <source>
        <dbReference type="ARBA" id="ARBA00004651"/>
    </source>
</evidence>
<dbReference type="Proteomes" id="UP000249590">
    <property type="component" value="Unassembled WGS sequence"/>
</dbReference>
<evidence type="ECO:0000256" key="2">
    <source>
        <dbReference type="ARBA" id="ARBA00007069"/>
    </source>
</evidence>
<keyword evidence="4" id="KW-1003">Cell membrane</keyword>
<gene>
    <name evidence="10" type="ORF">DLJ53_03615</name>
</gene>
<dbReference type="AlphaFoldDB" id="A0A8B2P4S6"/>
<evidence type="ECO:0000259" key="9">
    <source>
        <dbReference type="PROSITE" id="PS50928"/>
    </source>
</evidence>